<dbReference type="EMBL" id="MVIT01000077">
    <property type="protein sequence ID" value="OOV40356.1"/>
    <property type="molecule type" value="Genomic_DNA"/>
</dbReference>
<dbReference type="Pfam" id="PF14526">
    <property type="entry name" value="Cass2"/>
    <property type="match status" value="1"/>
</dbReference>
<dbReference type="Proteomes" id="UP000191008">
    <property type="component" value="Unassembled WGS sequence"/>
</dbReference>
<evidence type="ECO:0000313" key="2">
    <source>
        <dbReference type="EMBL" id="OOV40356.1"/>
    </source>
</evidence>
<dbReference type="PANTHER" id="PTHR36444">
    <property type="entry name" value="TRANSCRIPTIONAL REGULATOR PROTEIN YOBU-RELATED"/>
    <property type="match status" value="1"/>
</dbReference>
<name>A0A1T1DHJ5_9LEPT</name>
<accession>A0A1T1DHJ5</accession>
<dbReference type="InterPro" id="IPR011256">
    <property type="entry name" value="Reg_factor_effector_dom_sf"/>
</dbReference>
<dbReference type="Gene3D" id="3.20.80.10">
    <property type="entry name" value="Regulatory factor, effector binding domain"/>
    <property type="match status" value="1"/>
</dbReference>
<protein>
    <submittedName>
        <fullName evidence="2">AraC family transcriptional regulator</fullName>
    </submittedName>
</protein>
<dbReference type="SUPFAM" id="SSF55136">
    <property type="entry name" value="Probable bacterial effector-binding domain"/>
    <property type="match status" value="1"/>
</dbReference>
<proteinExistence type="predicted"/>
<dbReference type="AlphaFoldDB" id="A0A1T1DHJ5"/>
<evidence type="ECO:0000313" key="3">
    <source>
        <dbReference type="Proteomes" id="UP000191008"/>
    </source>
</evidence>
<sequence length="148" mass="17300">MKECFMPQKHLIGIGTRTKNENEMGSNGNIPKLWEKFFGEVLPKLKITDKFIYAVYKDYENGEYSFFIGVPSDEINIFETVQLPEGKFLELTSSKGKSPNIIIELWQVVWANSDIKRRRAFEIDYEIYPIDFLTTSETQVRLFLSIKD</sequence>
<reference evidence="2 3" key="1">
    <citation type="submission" date="2017-02" db="EMBL/GenBank/DDBJ databases">
        <title>Comparative genomic analysis of Brazilian Leptospira kirschneri strains of different serogroups.</title>
        <authorList>
            <person name="Moreno L.Z."/>
            <person name="Miraglia F."/>
            <person name="Kremer F.S."/>
            <person name="Eslabao M.R."/>
            <person name="Lilenbaum W."/>
            <person name="Dellagostin O.A."/>
            <person name="Moreno A.M."/>
        </authorList>
    </citation>
    <scope>NUCLEOTIDE SEQUENCE [LARGE SCALE GENOMIC DNA]</scope>
    <source>
        <strain evidence="2 3">M110/06</strain>
    </source>
</reference>
<gene>
    <name evidence="2" type="ORF">B1J93_18310</name>
</gene>
<dbReference type="RefSeq" id="WP_082293497.1">
    <property type="nucleotide sequence ID" value="NZ_MVIT01000077.1"/>
</dbReference>
<dbReference type="InterPro" id="IPR010499">
    <property type="entry name" value="AraC_E-bd"/>
</dbReference>
<dbReference type="SMART" id="SM00871">
    <property type="entry name" value="AraC_E_bind"/>
    <property type="match status" value="1"/>
</dbReference>
<dbReference type="InterPro" id="IPR029441">
    <property type="entry name" value="Cass2"/>
</dbReference>
<evidence type="ECO:0000259" key="1">
    <source>
        <dbReference type="SMART" id="SM00871"/>
    </source>
</evidence>
<comment type="caution">
    <text evidence="2">The sequence shown here is derived from an EMBL/GenBank/DDBJ whole genome shotgun (WGS) entry which is preliminary data.</text>
</comment>
<feature type="domain" description="AraC effector-binding" evidence="1">
    <location>
        <begin position="1"/>
        <end position="147"/>
    </location>
</feature>
<organism evidence="2 3">
    <name type="scientific">Leptospira kirschneri serovar Pomona</name>
    <dbReference type="NCBI Taxonomy" id="561005"/>
    <lineage>
        <taxon>Bacteria</taxon>
        <taxon>Pseudomonadati</taxon>
        <taxon>Spirochaetota</taxon>
        <taxon>Spirochaetia</taxon>
        <taxon>Leptospirales</taxon>
        <taxon>Leptospiraceae</taxon>
        <taxon>Leptospira</taxon>
    </lineage>
</organism>
<dbReference type="PANTHER" id="PTHR36444:SF2">
    <property type="entry name" value="TRANSCRIPTIONAL REGULATOR PROTEIN YOBU-RELATED"/>
    <property type="match status" value="1"/>
</dbReference>
<dbReference type="InterPro" id="IPR053182">
    <property type="entry name" value="YobU-like_regulator"/>
</dbReference>